<dbReference type="InterPro" id="IPR050172">
    <property type="entry name" value="SsuD_RutA_monooxygenase"/>
</dbReference>
<dbReference type="RefSeq" id="WP_092884240.1">
    <property type="nucleotide sequence ID" value="NZ_FOOI01000009.1"/>
</dbReference>
<dbReference type="AlphaFoldDB" id="A0A1I2VCL9"/>
<evidence type="ECO:0000313" key="9">
    <source>
        <dbReference type="Proteomes" id="UP000533017"/>
    </source>
</evidence>
<dbReference type="SUPFAM" id="SSF51679">
    <property type="entry name" value="Bacterial luciferase-like"/>
    <property type="match status" value="1"/>
</dbReference>
<evidence type="ECO:0000256" key="4">
    <source>
        <dbReference type="ARBA" id="ARBA00023033"/>
    </source>
</evidence>
<evidence type="ECO:0000313" key="8">
    <source>
        <dbReference type="Proteomes" id="UP000199052"/>
    </source>
</evidence>
<dbReference type="OrthoDB" id="4074025at2"/>
<feature type="domain" description="Luciferase-like" evidence="5">
    <location>
        <begin position="13"/>
        <end position="234"/>
    </location>
</feature>
<dbReference type="PANTHER" id="PTHR42847:SF4">
    <property type="entry name" value="ALKANESULFONATE MONOOXYGENASE-RELATED"/>
    <property type="match status" value="1"/>
</dbReference>
<accession>A0A1I2VCL9</accession>
<evidence type="ECO:0000256" key="1">
    <source>
        <dbReference type="ARBA" id="ARBA00022630"/>
    </source>
</evidence>
<proteinExistence type="predicted"/>
<evidence type="ECO:0000259" key="5">
    <source>
        <dbReference type="Pfam" id="PF00296"/>
    </source>
</evidence>
<dbReference type="GO" id="GO:0008726">
    <property type="term" value="F:alkanesulfonate monooxygenase activity"/>
    <property type="evidence" value="ECO:0007669"/>
    <property type="project" value="TreeGrafter"/>
</dbReference>
<dbReference type="Proteomes" id="UP000199052">
    <property type="component" value="Unassembled WGS sequence"/>
</dbReference>
<dbReference type="NCBIfam" id="TIGR03619">
    <property type="entry name" value="F420_Rv2161c"/>
    <property type="match status" value="1"/>
</dbReference>
<reference evidence="7 8" key="1">
    <citation type="submission" date="2016-10" db="EMBL/GenBank/DDBJ databases">
        <authorList>
            <person name="de Groot N.N."/>
        </authorList>
    </citation>
    <scope>NUCLEOTIDE SEQUENCE [LARGE SCALE GENOMIC DNA]</scope>
    <source>
        <strain evidence="7 8">CPCC 202808</strain>
    </source>
</reference>
<evidence type="ECO:0000256" key="3">
    <source>
        <dbReference type="ARBA" id="ARBA00023002"/>
    </source>
</evidence>
<keyword evidence="1" id="KW-0285">Flavoprotein</keyword>
<organism evidence="7 8">
    <name type="scientific">Actinopolymorpha cephalotaxi</name>
    <dbReference type="NCBI Taxonomy" id="504797"/>
    <lineage>
        <taxon>Bacteria</taxon>
        <taxon>Bacillati</taxon>
        <taxon>Actinomycetota</taxon>
        <taxon>Actinomycetes</taxon>
        <taxon>Propionibacteriales</taxon>
        <taxon>Actinopolymorphaceae</taxon>
        <taxon>Actinopolymorpha</taxon>
    </lineage>
</organism>
<gene>
    <name evidence="6" type="ORF">FHR37_003679</name>
    <name evidence="7" type="ORF">SAMN05421678_109114</name>
</gene>
<sequence length="311" mass="33767">MKLGVNIINFGDGTNPDALLGWARFAEGAGFSLGMISDHAAVTQDVADLYPEPFYEPFTAMAWLAGATEQLELGTSVAVAPYRNPLLTARMTTAIDQFSNGRVILGVGVGWSEPEFAALNAPPFKRRGDVTDEYLAAVKALWTSERATYEGEFVSFRDVYSGPPPVRRPHPPIWVGGASRAGLRRAVTYGDAWHPINPRPGWLRTTGMPGLREEADAAGRDVPMLSVRIRANPSDTRRDDADRLTGEGTMAQILADVTDLVDLGAEYVTLDTVLESPSLRRPLEEDWRLLEKVANALFDAGIATPAGKRAT</sequence>
<keyword evidence="3" id="KW-0560">Oxidoreductase</keyword>
<dbReference type="PANTHER" id="PTHR42847">
    <property type="entry name" value="ALKANESULFONATE MONOOXYGENASE"/>
    <property type="match status" value="1"/>
</dbReference>
<reference evidence="6 9" key="2">
    <citation type="submission" date="2020-07" db="EMBL/GenBank/DDBJ databases">
        <title>Sequencing the genomes of 1000 actinobacteria strains.</title>
        <authorList>
            <person name="Klenk H.-P."/>
        </authorList>
    </citation>
    <scope>NUCLEOTIDE SEQUENCE [LARGE SCALE GENOMIC DNA]</scope>
    <source>
        <strain evidence="6 9">DSM 45117</strain>
    </source>
</reference>
<evidence type="ECO:0000256" key="2">
    <source>
        <dbReference type="ARBA" id="ARBA00022643"/>
    </source>
</evidence>
<dbReference type="Proteomes" id="UP000533017">
    <property type="component" value="Unassembled WGS sequence"/>
</dbReference>
<dbReference type="Pfam" id="PF00296">
    <property type="entry name" value="Bac_luciferase"/>
    <property type="match status" value="1"/>
</dbReference>
<keyword evidence="4" id="KW-0503">Monooxygenase</keyword>
<evidence type="ECO:0000313" key="6">
    <source>
        <dbReference type="EMBL" id="NYH84828.1"/>
    </source>
</evidence>
<keyword evidence="9" id="KW-1185">Reference proteome</keyword>
<dbReference type="Gene3D" id="3.20.20.30">
    <property type="entry name" value="Luciferase-like domain"/>
    <property type="match status" value="1"/>
</dbReference>
<dbReference type="InterPro" id="IPR019921">
    <property type="entry name" value="Lucif-like_OxRdtase_Rv2161c"/>
</dbReference>
<protein>
    <submittedName>
        <fullName evidence="6 7">F420-dependent oxidoreductase</fullName>
    </submittedName>
</protein>
<dbReference type="EMBL" id="JACBZA010000001">
    <property type="protein sequence ID" value="NYH84828.1"/>
    <property type="molecule type" value="Genomic_DNA"/>
</dbReference>
<evidence type="ECO:0000313" key="7">
    <source>
        <dbReference type="EMBL" id="SFG86833.1"/>
    </source>
</evidence>
<dbReference type="InterPro" id="IPR011251">
    <property type="entry name" value="Luciferase-like_dom"/>
</dbReference>
<dbReference type="EMBL" id="FOOI01000009">
    <property type="protein sequence ID" value="SFG86833.1"/>
    <property type="molecule type" value="Genomic_DNA"/>
</dbReference>
<name>A0A1I2VCL9_9ACTN</name>
<dbReference type="GO" id="GO:0046306">
    <property type="term" value="P:alkanesulfonate catabolic process"/>
    <property type="evidence" value="ECO:0007669"/>
    <property type="project" value="TreeGrafter"/>
</dbReference>
<dbReference type="STRING" id="504797.SAMN05421678_109114"/>
<dbReference type="InterPro" id="IPR036661">
    <property type="entry name" value="Luciferase-like_sf"/>
</dbReference>
<keyword evidence="2" id="KW-0288">FMN</keyword>